<dbReference type="Proteomes" id="UP000582837">
    <property type="component" value="Unassembled WGS sequence"/>
</dbReference>
<evidence type="ECO:0000313" key="2">
    <source>
        <dbReference type="EMBL" id="MBB6069820.1"/>
    </source>
</evidence>
<dbReference type="RefSeq" id="WP_170036049.1">
    <property type="nucleotide sequence ID" value="NZ_JABDTL010000002.1"/>
</dbReference>
<dbReference type="EMBL" id="JACHIA010000003">
    <property type="protein sequence ID" value="MBB6069820.1"/>
    <property type="molecule type" value="Genomic_DNA"/>
</dbReference>
<protein>
    <submittedName>
        <fullName evidence="2">Excisionase family DNA binding protein</fullName>
    </submittedName>
</protein>
<dbReference type="Pfam" id="PF12728">
    <property type="entry name" value="HTH_17"/>
    <property type="match status" value="1"/>
</dbReference>
<evidence type="ECO:0000313" key="3">
    <source>
        <dbReference type="Proteomes" id="UP000582837"/>
    </source>
</evidence>
<organism evidence="2 3">
    <name type="scientific">Longimicrobium terrae</name>
    <dbReference type="NCBI Taxonomy" id="1639882"/>
    <lineage>
        <taxon>Bacteria</taxon>
        <taxon>Pseudomonadati</taxon>
        <taxon>Gemmatimonadota</taxon>
        <taxon>Longimicrobiia</taxon>
        <taxon>Longimicrobiales</taxon>
        <taxon>Longimicrobiaceae</taxon>
        <taxon>Longimicrobium</taxon>
    </lineage>
</organism>
<dbReference type="NCBIfam" id="TIGR01764">
    <property type="entry name" value="excise"/>
    <property type="match status" value="1"/>
</dbReference>
<evidence type="ECO:0000259" key="1">
    <source>
        <dbReference type="Pfam" id="PF12728"/>
    </source>
</evidence>
<name>A0A841GRN7_9BACT</name>
<proteinExistence type="predicted"/>
<reference evidence="2 3" key="1">
    <citation type="submission" date="2020-08" db="EMBL/GenBank/DDBJ databases">
        <title>Genomic Encyclopedia of Type Strains, Phase IV (KMG-IV): sequencing the most valuable type-strain genomes for metagenomic binning, comparative biology and taxonomic classification.</title>
        <authorList>
            <person name="Goeker M."/>
        </authorList>
    </citation>
    <scope>NUCLEOTIDE SEQUENCE [LARGE SCALE GENOMIC DNA]</scope>
    <source>
        <strain evidence="2 3">DSM 29007</strain>
    </source>
</reference>
<dbReference type="GO" id="GO:0003677">
    <property type="term" value="F:DNA binding"/>
    <property type="evidence" value="ECO:0007669"/>
    <property type="project" value="InterPro"/>
</dbReference>
<sequence>MSESIGVIEPTEADVDLARQSHNRVMRAVDDPAQRLWITAQSFGKVELPHSVLGAIAAILRELAAGHTVSLQTVDDEELSTTAAAAILGMSRPTLINLLDAGEIPFRWVGSHRRITRAAVLAHQARTADGRSGPLRSRADRLADLEEMADTTHRLGLGY</sequence>
<gene>
    <name evidence="2" type="ORF">HNQ61_001437</name>
</gene>
<dbReference type="AlphaFoldDB" id="A0A841GRN7"/>
<dbReference type="InterPro" id="IPR010093">
    <property type="entry name" value="SinI_DNA-bd"/>
</dbReference>
<dbReference type="InterPro" id="IPR041657">
    <property type="entry name" value="HTH_17"/>
</dbReference>
<comment type="caution">
    <text evidence="2">The sequence shown here is derived from an EMBL/GenBank/DDBJ whole genome shotgun (WGS) entry which is preliminary data.</text>
</comment>
<feature type="domain" description="Helix-turn-helix" evidence="1">
    <location>
        <begin position="79"/>
        <end position="126"/>
    </location>
</feature>
<accession>A0A841GRN7</accession>
<keyword evidence="3" id="KW-1185">Reference proteome</keyword>